<feature type="region of interest" description="Disordered" evidence="1">
    <location>
        <begin position="198"/>
        <end position="217"/>
    </location>
</feature>
<dbReference type="RefSeq" id="WP_101954071.1">
    <property type="nucleotide sequence ID" value="NZ_PKHE01000006.1"/>
</dbReference>
<name>A0A2I1K1M9_9LACT</name>
<evidence type="ECO:0000313" key="4">
    <source>
        <dbReference type="EMBL" id="PKY89574.1"/>
    </source>
</evidence>
<proteinExistence type="predicted"/>
<feature type="transmembrane region" description="Helical" evidence="2">
    <location>
        <begin position="21"/>
        <end position="52"/>
    </location>
</feature>
<dbReference type="Pfam" id="PF03703">
    <property type="entry name" value="bPH_2"/>
    <property type="match status" value="1"/>
</dbReference>
<gene>
    <name evidence="4" type="ORF">CYJ57_03365</name>
</gene>
<organism evidence="4 5">
    <name type="scientific">Falseniella ignava</name>
    <dbReference type="NCBI Taxonomy" id="137730"/>
    <lineage>
        <taxon>Bacteria</taxon>
        <taxon>Bacillati</taxon>
        <taxon>Bacillota</taxon>
        <taxon>Bacilli</taxon>
        <taxon>Lactobacillales</taxon>
        <taxon>Aerococcaceae</taxon>
        <taxon>Falseniella</taxon>
    </lineage>
</organism>
<keyword evidence="2" id="KW-0472">Membrane</keyword>
<keyword evidence="2" id="KW-0812">Transmembrane</keyword>
<reference evidence="4 5" key="1">
    <citation type="submission" date="2017-12" db="EMBL/GenBank/DDBJ databases">
        <title>Phylogenetic diversity of female urinary microbiome.</title>
        <authorList>
            <person name="Thomas-White K."/>
            <person name="Wolfe A.J."/>
        </authorList>
    </citation>
    <scope>NUCLEOTIDE SEQUENCE [LARGE SCALE GENOMIC DNA]</scope>
    <source>
        <strain evidence="4 5">UMB0898</strain>
    </source>
</reference>
<feature type="domain" description="YdbS-like PH" evidence="3">
    <location>
        <begin position="104"/>
        <end position="184"/>
    </location>
</feature>
<evidence type="ECO:0000259" key="3">
    <source>
        <dbReference type="Pfam" id="PF03703"/>
    </source>
</evidence>
<dbReference type="OrthoDB" id="9801922at2"/>
<dbReference type="Proteomes" id="UP000234384">
    <property type="component" value="Unassembled WGS sequence"/>
</dbReference>
<dbReference type="InterPro" id="IPR005182">
    <property type="entry name" value="YdbS-like_PH"/>
</dbReference>
<evidence type="ECO:0000256" key="1">
    <source>
        <dbReference type="SAM" id="MobiDB-lite"/>
    </source>
</evidence>
<accession>A0A2I1K1M9</accession>
<evidence type="ECO:0000313" key="5">
    <source>
        <dbReference type="Proteomes" id="UP000234384"/>
    </source>
</evidence>
<comment type="caution">
    <text evidence="4">The sequence shown here is derived from an EMBL/GenBank/DDBJ whole genome shotgun (WGS) entry which is preliminary data.</text>
</comment>
<feature type="compositionally biased region" description="Polar residues" evidence="1">
    <location>
        <begin position="198"/>
        <end position="211"/>
    </location>
</feature>
<protein>
    <recommendedName>
        <fullName evidence="3">YdbS-like PH domain-containing protein</fullName>
    </recommendedName>
</protein>
<keyword evidence="2" id="KW-1133">Transmembrane helix</keyword>
<dbReference type="EMBL" id="PKHE01000006">
    <property type="protein sequence ID" value="PKY89574.1"/>
    <property type="molecule type" value="Genomic_DNA"/>
</dbReference>
<evidence type="ECO:0000256" key="2">
    <source>
        <dbReference type="SAM" id="Phobius"/>
    </source>
</evidence>
<sequence>MKPYFLDEHEKILWQSKPSKLMYLFNGFNLFVFLFLIVWSSIVITIGGHFFSISNEFRKLVFPVDNFFKTPFSIFSLVPLIFFFIIFTIFVIFPIKRIIESFKVKYYVTDLRVYIESGIIGTDIQSLEYKEISKLNVNVNLLGKLLHRGTVSLTPDRSYSDGDGSYTISGIKLIGIENPYEIYNMIKKNALDVTTDQQYPNAYRPDNNTGYHTKLDN</sequence>
<feature type="transmembrane region" description="Helical" evidence="2">
    <location>
        <begin position="72"/>
        <end position="95"/>
    </location>
</feature>
<dbReference type="AlphaFoldDB" id="A0A2I1K1M9"/>